<dbReference type="InterPro" id="IPR036397">
    <property type="entry name" value="RNaseH_sf"/>
</dbReference>
<accession>A0A379CIE7</accession>
<dbReference type="GO" id="GO:0006281">
    <property type="term" value="P:DNA repair"/>
    <property type="evidence" value="ECO:0007669"/>
    <property type="project" value="UniProtKB-KW"/>
</dbReference>
<protein>
    <submittedName>
        <fullName evidence="12">Holliday junction resolvase</fullName>
    </submittedName>
</protein>
<evidence type="ECO:0000256" key="4">
    <source>
        <dbReference type="ARBA" id="ARBA00022723"/>
    </source>
</evidence>
<keyword evidence="10" id="KW-0233">DNA recombination</keyword>
<organism evidence="12 13">
    <name type="scientific">Peptostreptococcus anaerobius</name>
    <dbReference type="NCBI Taxonomy" id="1261"/>
    <lineage>
        <taxon>Bacteria</taxon>
        <taxon>Bacillati</taxon>
        <taxon>Bacillota</taxon>
        <taxon>Clostridia</taxon>
        <taxon>Peptostreptococcales</taxon>
        <taxon>Peptostreptococcaceae</taxon>
        <taxon>Peptostreptococcus</taxon>
    </lineage>
</organism>
<dbReference type="EMBL" id="UGTB01000004">
    <property type="protein sequence ID" value="SUB62130.1"/>
    <property type="molecule type" value="Genomic_DNA"/>
</dbReference>
<evidence type="ECO:0000256" key="6">
    <source>
        <dbReference type="ARBA" id="ARBA00022763"/>
    </source>
</evidence>
<dbReference type="Gene3D" id="3.30.420.10">
    <property type="entry name" value="Ribonuclease H-like superfamily/Ribonuclease H"/>
    <property type="match status" value="1"/>
</dbReference>
<evidence type="ECO:0000256" key="10">
    <source>
        <dbReference type="ARBA" id="ARBA00023172"/>
    </source>
</evidence>
<keyword evidence="7" id="KW-0378">Hydrolase</keyword>
<dbReference type="GO" id="GO:0004520">
    <property type="term" value="F:DNA endonuclease activity"/>
    <property type="evidence" value="ECO:0007669"/>
    <property type="project" value="InterPro"/>
</dbReference>
<keyword evidence="6" id="KW-0227">DNA damage</keyword>
<dbReference type="Proteomes" id="UP000255101">
    <property type="component" value="Unassembled WGS sequence"/>
</dbReference>
<evidence type="ECO:0000256" key="1">
    <source>
        <dbReference type="ARBA" id="ARBA00009518"/>
    </source>
</evidence>
<dbReference type="Pfam" id="PF02075">
    <property type="entry name" value="RuvC"/>
    <property type="match status" value="1"/>
</dbReference>
<dbReference type="PANTHER" id="PTHR30194:SF3">
    <property type="entry name" value="CROSSOVER JUNCTION ENDODEOXYRIBONUCLEASE RUVC"/>
    <property type="match status" value="1"/>
</dbReference>
<keyword evidence="2" id="KW-0963">Cytoplasm</keyword>
<keyword evidence="9" id="KW-0238">DNA-binding</keyword>
<dbReference type="PANTHER" id="PTHR30194">
    <property type="entry name" value="CROSSOVER JUNCTION ENDODEOXYRIBONUCLEASE RUVC"/>
    <property type="match status" value="1"/>
</dbReference>
<evidence type="ECO:0000313" key="12">
    <source>
        <dbReference type="EMBL" id="SUB62130.1"/>
    </source>
</evidence>
<evidence type="ECO:0000256" key="8">
    <source>
        <dbReference type="ARBA" id="ARBA00022842"/>
    </source>
</evidence>
<name>A0A379CIE7_9FIRM</name>
<keyword evidence="3" id="KW-0540">Nuclease</keyword>
<sequence>MTSTGWCVIEDFKVISYGKINTSPKDFTTEDERINYIVDKIESVMDNITFVGIENQFISNRTSTIMVLRKLLGATMRMITQKGICVEYLAPTSVKKIITGNGRAGKEKVAKYIQDNYIDIGEYSDKAGNNKTSDIYDAISIAVAVKQMFGGNYDKSR</sequence>
<comment type="similarity">
    <text evidence="1">Belongs to the RuvC family.</text>
</comment>
<gene>
    <name evidence="12" type="ORF">NCTC11460_02138</name>
</gene>
<dbReference type="SUPFAM" id="SSF53098">
    <property type="entry name" value="Ribonuclease H-like"/>
    <property type="match status" value="1"/>
</dbReference>
<evidence type="ECO:0000256" key="11">
    <source>
        <dbReference type="ARBA" id="ARBA00023204"/>
    </source>
</evidence>
<dbReference type="AlphaFoldDB" id="A0A379CIE7"/>
<evidence type="ECO:0000256" key="7">
    <source>
        <dbReference type="ARBA" id="ARBA00022801"/>
    </source>
</evidence>
<dbReference type="GO" id="GO:0003677">
    <property type="term" value="F:DNA binding"/>
    <property type="evidence" value="ECO:0007669"/>
    <property type="project" value="UniProtKB-KW"/>
</dbReference>
<keyword evidence="11" id="KW-0234">DNA repair</keyword>
<dbReference type="GO" id="GO:0016787">
    <property type="term" value="F:hydrolase activity"/>
    <property type="evidence" value="ECO:0007669"/>
    <property type="project" value="UniProtKB-KW"/>
</dbReference>
<keyword evidence="4" id="KW-0479">Metal-binding</keyword>
<evidence type="ECO:0000256" key="2">
    <source>
        <dbReference type="ARBA" id="ARBA00022490"/>
    </source>
</evidence>
<dbReference type="GO" id="GO:0006310">
    <property type="term" value="P:DNA recombination"/>
    <property type="evidence" value="ECO:0007669"/>
    <property type="project" value="UniProtKB-KW"/>
</dbReference>
<keyword evidence="5" id="KW-0255">Endonuclease</keyword>
<dbReference type="GO" id="GO:0046872">
    <property type="term" value="F:metal ion binding"/>
    <property type="evidence" value="ECO:0007669"/>
    <property type="project" value="UniProtKB-KW"/>
</dbReference>
<keyword evidence="8" id="KW-0460">Magnesium</keyword>
<evidence type="ECO:0000256" key="9">
    <source>
        <dbReference type="ARBA" id="ARBA00023125"/>
    </source>
</evidence>
<proteinExistence type="inferred from homology"/>
<dbReference type="InterPro" id="IPR012337">
    <property type="entry name" value="RNaseH-like_sf"/>
</dbReference>
<evidence type="ECO:0000256" key="3">
    <source>
        <dbReference type="ARBA" id="ARBA00022722"/>
    </source>
</evidence>
<evidence type="ECO:0000256" key="5">
    <source>
        <dbReference type="ARBA" id="ARBA00022759"/>
    </source>
</evidence>
<dbReference type="InterPro" id="IPR002176">
    <property type="entry name" value="X-over_junc_endoDNase_RuvC"/>
</dbReference>
<reference evidence="12 13" key="1">
    <citation type="submission" date="2018-06" db="EMBL/GenBank/DDBJ databases">
        <authorList>
            <consortium name="Pathogen Informatics"/>
            <person name="Doyle S."/>
        </authorList>
    </citation>
    <scope>NUCLEOTIDE SEQUENCE [LARGE SCALE GENOMIC DNA]</scope>
    <source>
        <strain evidence="12 13">NCTC11460</strain>
    </source>
</reference>
<evidence type="ECO:0000313" key="13">
    <source>
        <dbReference type="Proteomes" id="UP000255101"/>
    </source>
</evidence>